<dbReference type="EMBL" id="JBBAYM010000053">
    <property type="protein sequence ID" value="MEI5616420.1"/>
    <property type="molecule type" value="Genomic_DNA"/>
</dbReference>
<sequence length="162" mass="17308">MGALTATTLALSTSPAVAGGTYSGRAYVYGADGFRDDWNDEGIVSTGYNRSSNATCLWQKVLWADRLLDASEIDGIFGPDTKAATAAWQNLFGLDDDGVAGYLTWTRAGAFLSDSNGDGAVDRYTGRLGRYANLSRDSDGRYHFYDGDGSARTAGYDYNTCA</sequence>
<feature type="domain" description="Peptidoglycan binding-like" evidence="1">
    <location>
        <begin position="70"/>
        <end position="106"/>
    </location>
</feature>
<dbReference type="SUPFAM" id="SSF47090">
    <property type="entry name" value="PGBD-like"/>
    <property type="match status" value="1"/>
</dbReference>
<dbReference type="Pfam" id="PF01471">
    <property type="entry name" value="PG_binding_1"/>
    <property type="match status" value="1"/>
</dbReference>
<gene>
    <name evidence="2" type="ORF">WB403_45710</name>
</gene>
<name>A0ABU8GW83_9ACTN</name>
<dbReference type="Gene3D" id="1.10.101.10">
    <property type="entry name" value="PGBD-like superfamily/PGBD"/>
    <property type="match status" value="1"/>
</dbReference>
<organism evidence="2 3">
    <name type="scientific">Streptomyces brasiliscabiei</name>
    <dbReference type="NCBI Taxonomy" id="2736302"/>
    <lineage>
        <taxon>Bacteria</taxon>
        <taxon>Bacillati</taxon>
        <taxon>Actinomycetota</taxon>
        <taxon>Actinomycetes</taxon>
        <taxon>Kitasatosporales</taxon>
        <taxon>Streptomycetaceae</taxon>
        <taxon>Streptomyces</taxon>
    </lineage>
</organism>
<dbReference type="InterPro" id="IPR036366">
    <property type="entry name" value="PGBDSf"/>
</dbReference>
<accession>A0ABU8GW83</accession>
<evidence type="ECO:0000259" key="1">
    <source>
        <dbReference type="Pfam" id="PF01471"/>
    </source>
</evidence>
<proteinExistence type="predicted"/>
<dbReference type="InterPro" id="IPR002477">
    <property type="entry name" value="Peptidoglycan-bd-like"/>
</dbReference>
<dbReference type="InterPro" id="IPR036365">
    <property type="entry name" value="PGBD-like_sf"/>
</dbReference>
<dbReference type="RefSeq" id="WP_336556383.1">
    <property type="nucleotide sequence ID" value="NZ_JBBAYM010000053.1"/>
</dbReference>
<keyword evidence="3" id="KW-1185">Reference proteome</keyword>
<comment type="caution">
    <text evidence="2">The sequence shown here is derived from an EMBL/GenBank/DDBJ whole genome shotgun (WGS) entry which is preliminary data.</text>
</comment>
<dbReference type="Proteomes" id="UP001365781">
    <property type="component" value="Unassembled WGS sequence"/>
</dbReference>
<protein>
    <submittedName>
        <fullName evidence="2">Peptidoglycan-binding domain-containing protein</fullName>
    </submittedName>
</protein>
<reference evidence="2 3" key="1">
    <citation type="submission" date="2024-03" db="EMBL/GenBank/DDBJ databases">
        <title>First Report of Pectobacterium brasiliscabiei causing potato scab in china.</title>
        <authorList>
            <person name="Handique U."/>
        </authorList>
    </citation>
    <scope>NUCLEOTIDE SEQUENCE [LARGE SCALE GENOMIC DNA]</scope>
    <source>
        <strain evidence="2 3">ZRIMU1503</strain>
    </source>
</reference>
<evidence type="ECO:0000313" key="2">
    <source>
        <dbReference type="EMBL" id="MEI5616420.1"/>
    </source>
</evidence>
<evidence type="ECO:0000313" key="3">
    <source>
        <dbReference type="Proteomes" id="UP001365781"/>
    </source>
</evidence>